<accession>A0ABV8WRJ6</accession>
<dbReference type="InterPro" id="IPR021354">
    <property type="entry name" value="DUF2975"/>
</dbReference>
<comment type="caution">
    <text evidence="2">The sequence shown here is derived from an EMBL/GenBank/DDBJ whole genome shotgun (WGS) entry which is preliminary data.</text>
</comment>
<sequence>MNRIVIIFLKLGLVSVGLTILGLSIFALPKLASYSVTMYPEYSHLQYPVLFGIYLTTLPFFYAIIQSWQLLNNVSNDRSFSSASIRSLVKIKYCALLIIAIYTVGMAVLLAYNALHPGIALVGIAIIFTTLIIVSLTILFKGLVVNSKEMSSLLK</sequence>
<proteinExistence type="predicted"/>
<gene>
    <name evidence="2" type="ORF">ACFOY7_00585</name>
</gene>
<feature type="transmembrane region" description="Helical" evidence="1">
    <location>
        <begin position="49"/>
        <end position="71"/>
    </location>
</feature>
<feature type="transmembrane region" description="Helical" evidence="1">
    <location>
        <begin position="7"/>
        <end position="29"/>
    </location>
</feature>
<dbReference type="Pfam" id="PF11188">
    <property type="entry name" value="DUF2975"/>
    <property type="match status" value="1"/>
</dbReference>
<feature type="transmembrane region" description="Helical" evidence="1">
    <location>
        <begin position="91"/>
        <end position="112"/>
    </location>
</feature>
<evidence type="ECO:0000313" key="3">
    <source>
        <dbReference type="Proteomes" id="UP001595882"/>
    </source>
</evidence>
<dbReference type="EMBL" id="JBHSDT010000001">
    <property type="protein sequence ID" value="MFC4401594.1"/>
    <property type="molecule type" value="Genomic_DNA"/>
</dbReference>
<dbReference type="Proteomes" id="UP001595882">
    <property type="component" value="Unassembled WGS sequence"/>
</dbReference>
<organism evidence="2 3">
    <name type="scientific">Gracilibacillus xinjiangensis</name>
    <dbReference type="NCBI Taxonomy" id="1193282"/>
    <lineage>
        <taxon>Bacteria</taxon>
        <taxon>Bacillati</taxon>
        <taxon>Bacillota</taxon>
        <taxon>Bacilli</taxon>
        <taxon>Bacillales</taxon>
        <taxon>Bacillaceae</taxon>
        <taxon>Gracilibacillus</taxon>
    </lineage>
</organism>
<keyword evidence="1" id="KW-0472">Membrane</keyword>
<protein>
    <submittedName>
        <fullName evidence="2">DUF2975 domain-containing protein</fullName>
    </submittedName>
</protein>
<name>A0ABV8WRJ6_9BACI</name>
<keyword evidence="3" id="KW-1185">Reference proteome</keyword>
<evidence type="ECO:0000256" key="1">
    <source>
        <dbReference type="SAM" id="Phobius"/>
    </source>
</evidence>
<reference evidence="3" key="1">
    <citation type="journal article" date="2019" name="Int. J. Syst. Evol. Microbiol.">
        <title>The Global Catalogue of Microorganisms (GCM) 10K type strain sequencing project: providing services to taxonomists for standard genome sequencing and annotation.</title>
        <authorList>
            <consortium name="The Broad Institute Genomics Platform"/>
            <consortium name="The Broad Institute Genome Sequencing Center for Infectious Disease"/>
            <person name="Wu L."/>
            <person name="Ma J."/>
        </authorList>
    </citation>
    <scope>NUCLEOTIDE SEQUENCE [LARGE SCALE GENOMIC DNA]</scope>
    <source>
        <strain evidence="3">CCUG 37865</strain>
    </source>
</reference>
<keyword evidence="1" id="KW-0812">Transmembrane</keyword>
<dbReference type="RefSeq" id="WP_390248329.1">
    <property type="nucleotide sequence ID" value="NZ_JBHSDT010000001.1"/>
</dbReference>
<keyword evidence="1" id="KW-1133">Transmembrane helix</keyword>
<feature type="transmembrane region" description="Helical" evidence="1">
    <location>
        <begin position="118"/>
        <end position="140"/>
    </location>
</feature>
<evidence type="ECO:0000313" key="2">
    <source>
        <dbReference type="EMBL" id="MFC4401594.1"/>
    </source>
</evidence>